<dbReference type="Proteomes" id="UP000076630">
    <property type="component" value="Unassembled WGS sequence"/>
</dbReference>
<name>A0A164AD55_9FLAO</name>
<evidence type="ECO:0000313" key="2">
    <source>
        <dbReference type="Proteomes" id="UP000076630"/>
    </source>
</evidence>
<gene>
    <name evidence="1" type="ORF">AV926_04205</name>
</gene>
<dbReference type="EMBL" id="LQNU01000037">
    <property type="protein sequence ID" value="KZE83591.1"/>
    <property type="molecule type" value="Genomic_DNA"/>
</dbReference>
<dbReference type="RefSeq" id="WP_038986871.1">
    <property type="nucleotide sequence ID" value="NZ_JWJO01000036.1"/>
</dbReference>
<organism evidence="1 2">
    <name type="scientific">Myroides marinus</name>
    <dbReference type="NCBI Taxonomy" id="703342"/>
    <lineage>
        <taxon>Bacteria</taxon>
        <taxon>Pseudomonadati</taxon>
        <taxon>Bacteroidota</taxon>
        <taxon>Flavobacteriia</taxon>
        <taxon>Flavobacteriales</taxon>
        <taxon>Flavobacteriaceae</taxon>
        <taxon>Myroides</taxon>
    </lineage>
</organism>
<evidence type="ECO:0000313" key="1">
    <source>
        <dbReference type="EMBL" id="KZE83591.1"/>
    </source>
</evidence>
<reference evidence="1 2" key="1">
    <citation type="submission" date="2016-01" db="EMBL/GenBank/DDBJ databases">
        <title>Whole genome sequencing of Myroides marinus L41.</title>
        <authorList>
            <person name="Hong K.W."/>
        </authorList>
    </citation>
    <scope>NUCLEOTIDE SEQUENCE [LARGE SCALE GENOMIC DNA]</scope>
    <source>
        <strain evidence="1 2">L41</strain>
    </source>
</reference>
<dbReference type="AlphaFoldDB" id="A0A164AD55"/>
<protein>
    <submittedName>
        <fullName evidence="1">Uncharacterized protein</fullName>
    </submittedName>
</protein>
<keyword evidence="2" id="KW-1185">Reference proteome</keyword>
<sequence>MSIRKEIMPLMRVAEERYPVILKAVLGYTDYCDEYGDEDNIEYKRVEQALHELTDKNMSNYDLWEYWEGESAEVFAFRIALPDPLPVKDVTEEELTFVVTKLKTFVEVDYTTKMTFEEEFDMYLDEYYYSFLKLNCSNYSPKLFNRNKNEKGEYFEYSIKEIVKHLTQGS</sequence>
<proteinExistence type="predicted"/>
<dbReference type="OrthoDB" id="5360333at2"/>
<comment type="caution">
    <text evidence="1">The sequence shown here is derived from an EMBL/GenBank/DDBJ whole genome shotgun (WGS) entry which is preliminary data.</text>
</comment>
<accession>A0A164AD55</accession>